<evidence type="ECO:0000313" key="2">
    <source>
        <dbReference type="Proteomes" id="UP000740557"/>
    </source>
</evidence>
<dbReference type="EMBL" id="JAGQNX010000134">
    <property type="protein sequence ID" value="MCA9308679.1"/>
    <property type="molecule type" value="Genomic_DNA"/>
</dbReference>
<reference evidence="1" key="2">
    <citation type="journal article" date="2021" name="Microbiome">
        <title>Successional dynamics and alternative stable states in a saline activated sludge microbial community over 9 years.</title>
        <authorList>
            <person name="Wang Y."/>
            <person name="Ye J."/>
            <person name="Ju F."/>
            <person name="Liu L."/>
            <person name="Boyd J.A."/>
            <person name="Deng Y."/>
            <person name="Parks D.H."/>
            <person name="Jiang X."/>
            <person name="Yin X."/>
            <person name="Woodcroft B.J."/>
            <person name="Tyson G.W."/>
            <person name="Hugenholtz P."/>
            <person name="Polz M.F."/>
            <person name="Zhang T."/>
        </authorList>
    </citation>
    <scope>NUCLEOTIDE SEQUENCE</scope>
    <source>
        <strain evidence="1">HKST-UBA79</strain>
    </source>
</reference>
<accession>A0A955EEJ8</accession>
<dbReference type="AlphaFoldDB" id="A0A955EEJ8"/>
<proteinExistence type="predicted"/>
<name>A0A955EEJ8_UNCKA</name>
<organism evidence="1 2">
    <name type="scientific">candidate division WWE3 bacterium</name>
    <dbReference type="NCBI Taxonomy" id="2053526"/>
    <lineage>
        <taxon>Bacteria</taxon>
        <taxon>Katanobacteria</taxon>
    </lineage>
</organism>
<feature type="non-terminal residue" evidence="1">
    <location>
        <position position="1"/>
    </location>
</feature>
<sequence length="75" mass="8653">KDNGKELTMGIALSRILSYSKTDNQVMSWYLAKEIYKNEEVKLKAEEIIHLRNIINTTEVYAPIVTGQLLELIKE</sequence>
<evidence type="ECO:0000313" key="1">
    <source>
        <dbReference type="EMBL" id="MCA9308679.1"/>
    </source>
</evidence>
<dbReference type="Proteomes" id="UP000740557">
    <property type="component" value="Unassembled WGS sequence"/>
</dbReference>
<protein>
    <submittedName>
        <fullName evidence="1">Uncharacterized protein</fullName>
    </submittedName>
</protein>
<comment type="caution">
    <text evidence="1">The sequence shown here is derived from an EMBL/GenBank/DDBJ whole genome shotgun (WGS) entry which is preliminary data.</text>
</comment>
<gene>
    <name evidence="1" type="ORF">KC980_04150</name>
</gene>
<reference evidence="1" key="1">
    <citation type="submission" date="2020-04" db="EMBL/GenBank/DDBJ databases">
        <authorList>
            <person name="Zhang T."/>
        </authorList>
    </citation>
    <scope>NUCLEOTIDE SEQUENCE</scope>
    <source>
        <strain evidence="1">HKST-UBA79</strain>
    </source>
</reference>